<keyword evidence="1" id="KW-0472">Membrane</keyword>
<evidence type="ECO:0000313" key="2">
    <source>
        <dbReference type="EMBL" id="GHH40742.1"/>
    </source>
</evidence>
<feature type="transmembrane region" description="Helical" evidence="1">
    <location>
        <begin position="35"/>
        <end position="61"/>
    </location>
</feature>
<name>A0ABQ3MDJ2_9PSEU</name>
<dbReference type="Proteomes" id="UP000605568">
    <property type="component" value="Unassembled WGS sequence"/>
</dbReference>
<dbReference type="EMBL" id="BNAR01000004">
    <property type="protein sequence ID" value="GHH40742.1"/>
    <property type="molecule type" value="Genomic_DNA"/>
</dbReference>
<evidence type="ECO:0000313" key="3">
    <source>
        <dbReference type="Proteomes" id="UP000605568"/>
    </source>
</evidence>
<organism evidence="2 3">
    <name type="scientific">Lentzea cavernae</name>
    <dbReference type="NCBI Taxonomy" id="2020703"/>
    <lineage>
        <taxon>Bacteria</taxon>
        <taxon>Bacillati</taxon>
        <taxon>Actinomycetota</taxon>
        <taxon>Actinomycetes</taxon>
        <taxon>Pseudonocardiales</taxon>
        <taxon>Pseudonocardiaceae</taxon>
        <taxon>Lentzea</taxon>
    </lineage>
</organism>
<reference evidence="3" key="1">
    <citation type="journal article" date="2019" name="Int. J. Syst. Evol. Microbiol.">
        <title>The Global Catalogue of Microorganisms (GCM) 10K type strain sequencing project: providing services to taxonomists for standard genome sequencing and annotation.</title>
        <authorList>
            <consortium name="The Broad Institute Genomics Platform"/>
            <consortium name="The Broad Institute Genome Sequencing Center for Infectious Disease"/>
            <person name="Wu L."/>
            <person name="Ma J."/>
        </authorList>
    </citation>
    <scope>NUCLEOTIDE SEQUENCE [LARGE SCALE GENOMIC DNA]</scope>
    <source>
        <strain evidence="3">CGMCC 4.7367</strain>
    </source>
</reference>
<evidence type="ECO:0000256" key="1">
    <source>
        <dbReference type="SAM" id="Phobius"/>
    </source>
</evidence>
<sequence>MTPAVVVLLLCAGLSEAVGRVLPFLVRRPGTSPKAVVSLLTTGGLVEASVFALWPLTAWTLADWAAPAPPGPVLVWTPGLLAPLLLAAVLAFPLLGPALHLLLLAGVGVGLTGPLAAATGLGWWSAAACVAVAGAGLGVAVEVVRRLVGRMTAARAREVVV</sequence>
<keyword evidence="1" id="KW-1133">Transmembrane helix</keyword>
<feature type="transmembrane region" description="Helical" evidence="1">
    <location>
        <begin position="73"/>
        <end position="95"/>
    </location>
</feature>
<protein>
    <recommendedName>
        <fullName evidence="4">Integral membrane protein</fullName>
    </recommendedName>
</protein>
<comment type="caution">
    <text evidence="2">The sequence shown here is derived from an EMBL/GenBank/DDBJ whole genome shotgun (WGS) entry which is preliminary data.</text>
</comment>
<gene>
    <name evidence="2" type="ORF">GCM10017774_34620</name>
</gene>
<accession>A0ABQ3MDJ2</accession>
<keyword evidence="3" id="KW-1185">Reference proteome</keyword>
<feature type="transmembrane region" description="Helical" evidence="1">
    <location>
        <begin position="115"/>
        <end position="141"/>
    </location>
</feature>
<dbReference type="RefSeq" id="WP_191298931.1">
    <property type="nucleotide sequence ID" value="NZ_BNAR01000004.1"/>
</dbReference>
<proteinExistence type="predicted"/>
<evidence type="ECO:0008006" key="4">
    <source>
        <dbReference type="Google" id="ProtNLM"/>
    </source>
</evidence>
<keyword evidence="1" id="KW-0812">Transmembrane</keyword>